<sequence length="109" mass="12869">MDKAATEYVTKNWRIKGELLQLARKTRQQAVDQDQQLITELIPRVKNRKTDVLYRLVSKGYYSAKKEQIYPALAKMELELWSMSSQFRQSRVRLYGNSNHSTKLEVTEM</sequence>
<dbReference type="AlphaFoldDB" id="A0A5J4WRZ1"/>
<name>A0A5J4WRZ1_9EUKA</name>
<accession>A0A5J4WRZ1</accession>
<evidence type="ECO:0000313" key="2">
    <source>
        <dbReference type="Proteomes" id="UP000324800"/>
    </source>
</evidence>
<organism evidence="1 2">
    <name type="scientific">Streblomastix strix</name>
    <dbReference type="NCBI Taxonomy" id="222440"/>
    <lineage>
        <taxon>Eukaryota</taxon>
        <taxon>Metamonada</taxon>
        <taxon>Preaxostyla</taxon>
        <taxon>Oxymonadida</taxon>
        <taxon>Streblomastigidae</taxon>
        <taxon>Streblomastix</taxon>
    </lineage>
</organism>
<proteinExistence type="predicted"/>
<evidence type="ECO:0000313" key="1">
    <source>
        <dbReference type="EMBL" id="KAA6397897.1"/>
    </source>
</evidence>
<dbReference type="Proteomes" id="UP000324800">
    <property type="component" value="Unassembled WGS sequence"/>
</dbReference>
<protein>
    <submittedName>
        <fullName evidence="1">Uncharacterized protein</fullName>
    </submittedName>
</protein>
<dbReference type="EMBL" id="SNRW01001077">
    <property type="protein sequence ID" value="KAA6397897.1"/>
    <property type="molecule type" value="Genomic_DNA"/>
</dbReference>
<comment type="caution">
    <text evidence="1">The sequence shown here is derived from an EMBL/GenBank/DDBJ whole genome shotgun (WGS) entry which is preliminary data.</text>
</comment>
<reference evidence="1 2" key="1">
    <citation type="submission" date="2019-03" db="EMBL/GenBank/DDBJ databases">
        <title>Single cell metagenomics reveals metabolic interactions within the superorganism composed of flagellate Streblomastix strix and complex community of Bacteroidetes bacteria on its surface.</title>
        <authorList>
            <person name="Treitli S.C."/>
            <person name="Kolisko M."/>
            <person name="Husnik F."/>
            <person name="Keeling P."/>
            <person name="Hampl V."/>
        </authorList>
    </citation>
    <scope>NUCLEOTIDE SEQUENCE [LARGE SCALE GENOMIC DNA]</scope>
    <source>
        <strain evidence="1">ST1C</strain>
    </source>
</reference>
<gene>
    <name evidence="1" type="ORF">EZS28_006574</name>
</gene>